<evidence type="ECO:0000313" key="2">
    <source>
        <dbReference type="EMBL" id="ABD69413.1"/>
    </source>
</evidence>
<reference evidence="3" key="1">
    <citation type="submission" date="2006-02" db="EMBL/GenBank/DDBJ databases">
        <title>Complete sequence of chromosome of Rhodoferax ferrireducens DSM 15236.</title>
        <authorList>
            <person name="Copeland A."/>
            <person name="Lucas S."/>
            <person name="Lapidus A."/>
            <person name="Barry K."/>
            <person name="Detter J.C."/>
            <person name="Glavina del Rio T."/>
            <person name="Hammon N."/>
            <person name="Israni S."/>
            <person name="Pitluck S."/>
            <person name="Brettin T."/>
            <person name="Bruce D."/>
            <person name="Han C."/>
            <person name="Tapia R."/>
            <person name="Gilna P."/>
            <person name="Kiss H."/>
            <person name="Schmutz J."/>
            <person name="Larimer F."/>
            <person name="Land M."/>
            <person name="Kyrpides N."/>
            <person name="Ivanova N."/>
            <person name="Richardson P."/>
        </authorList>
    </citation>
    <scope>NUCLEOTIDE SEQUENCE [LARGE SCALE GENOMIC DNA]</scope>
    <source>
        <strain evidence="3">ATCC BAA-621 / DSM 15236 / T118</strain>
    </source>
</reference>
<evidence type="ECO:0000313" key="3">
    <source>
        <dbReference type="Proteomes" id="UP000008332"/>
    </source>
</evidence>
<evidence type="ECO:0000256" key="1">
    <source>
        <dbReference type="SAM" id="Phobius"/>
    </source>
</evidence>
<dbReference type="KEGG" id="rfr:Rfer_1683"/>
<dbReference type="HOGENOM" id="CLU_180692_1_0_4"/>
<dbReference type="EMBL" id="CP000267">
    <property type="protein sequence ID" value="ABD69413.1"/>
    <property type="molecule type" value="Genomic_DNA"/>
</dbReference>
<dbReference type="Pfam" id="PF11174">
    <property type="entry name" value="DUF2970"/>
    <property type="match status" value="1"/>
</dbReference>
<dbReference type="STRING" id="338969.Rfer_1683"/>
<dbReference type="Proteomes" id="UP000008332">
    <property type="component" value="Chromosome"/>
</dbReference>
<feature type="transmembrane region" description="Helical" evidence="1">
    <location>
        <begin position="46"/>
        <end position="71"/>
    </location>
</feature>
<dbReference type="InterPro" id="IPR021344">
    <property type="entry name" value="DUF2970"/>
</dbReference>
<dbReference type="RefSeq" id="WP_011463981.1">
    <property type="nucleotide sequence ID" value="NC_007908.1"/>
</dbReference>
<name>Q21XU0_ALBFT</name>
<dbReference type="AlphaFoldDB" id="Q21XU0"/>
<gene>
    <name evidence="2" type="ordered locus">Rfer_1683</name>
</gene>
<dbReference type="OrthoDB" id="8657357at2"/>
<keyword evidence="1" id="KW-0472">Membrane</keyword>
<keyword evidence="1" id="KW-1133">Transmembrane helix</keyword>
<organism evidence="2 3">
    <name type="scientific">Albidiferax ferrireducens (strain ATCC BAA-621 / DSM 15236 / T118)</name>
    <name type="common">Rhodoferax ferrireducens</name>
    <dbReference type="NCBI Taxonomy" id="338969"/>
    <lineage>
        <taxon>Bacteria</taxon>
        <taxon>Pseudomonadati</taxon>
        <taxon>Pseudomonadota</taxon>
        <taxon>Betaproteobacteria</taxon>
        <taxon>Burkholderiales</taxon>
        <taxon>Comamonadaceae</taxon>
        <taxon>Rhodoferax</taxon>
    </lineage>
</organism>
<proteinExistence type="predicted"/>
<dbReference type="eggNOG" id="ENOG5033AS4">
    <property type="taxonomic scope" value="Bacteria"/>
</dbReference>
<keyword evidence="1 2" id="KW-0812">Transmembrane</keyword>
<accession>Q21XU0</accession>
<protein>
    <submittedName>
        <fullName evidence="2">Putative transmembrane protein</fullName>
    </submittedName>
</protein>
<keyword evidence="3" id="KW-1185">Reference proteome</keyword>
<sequence>MSEPGHETKPVASGAFFRTIKMVAWSLLGIRKNSELEKDAAQVSPIHIIVVGVVTIIILVVGLIVLVNVVVAK</sequence>